<dbReference type="Proteomes" id="UP000193922">
    <property type="component" value="Unassembled WGS sequence"/>
</dbReference>
<comment type="caution">
    <text evidence="1">The sequence shown here is derived from an EMBL/GenBank/DDBJ whole genome shotgun (WGS) entry which is preliminary data.</text>
</comment>
<dbReference type="GeneID" id="63807420"/>
<dbReference type="PANTHER" id="PTHR13211">
    <property type="entry name" value="TELOMERASE CAJAL BODY PROTEIN 1"/>
    <property type="match status" value="1"/>
</dbReference>
<evidence type="ECO:0000313" key="1">
    <source>
        <dbReference type="EMBL" id="ORX63813.1"/>
    </source>
</evidence>
<proteinExistence type="predicted"/>
<accession>A0A1Y1VRK6</accession>
<dbReference type="OrthoDB" id="239865at2759"/>
<sequence>MPEPYLYQYHISDNAIQTQCLASGSPEEDGNFYKSVKWSPDGTSLAAHTEDNALHIYNVCDIVDSIAQGSVSADTECRQISPAAAIPHAERFIDFSWYPYMHHATPSTCCLVESTRDHPLHLRDTNYGSVRAHYAAYDSKEVLMTANCTLFSPDGSRIYAGYQRSIGVFDTQRAGLPISLDSTSPTRRSKDGVRGIISCLAFSPTSQLLYGLCQLNMPARVLPICSGRLTACFLWAAPRQSRHIVAWDVRDLRGPYAVVERPATTQQRMAFDFDTMGRFLVAGQMDGSLAFHDICGLDSAEDRGVARVPAHDDLVAGVACHPHYALLATAAGQRRFSDYGDDEAAAAGRSVCSPSLKLWSLGAQYFEREIQA</sequence>
<dbReference type="RefSeq" id="XP_040739076.1">
    <property type="nucleotide sequence ID" value="XM_040890772.1"/>
</dbReference>
<organism evidence="1 2">
    <name type="scientific">Linderina pennispora</name>
    <dbReference type="NCBI Taxonomy" id="61395"/>
    <lineage>
        <taxon>Eukaryota</taxon>
        <taxon>Fungi</taxon>
        <taxon>Fungi incertae sedis</taxon>
        <taxon>Zoopagomycota</taxon>
        <taxon>Kickxellomycotina</taxon>
        <taxon>Kickxellomycetes</taxon>
        <taxon>Kickxellales</taxon>
        <taxon>Kickxellaceae</taxon>
        <taxon>Linderina</taxon>
    </lineage>
</organism>
<gene>
    <name evidence="1" type="ORF">DL89DRAFT_298042</name>
</gene>
<dbReference type="SUPFAM" id="SSF50978">
    <property type="entry name" value="WD40 repeat-like"/>
    <property type="match status" value="1"/>
</dbReference>
<name>A0A1Y1VRK6_9FUNG</name>
<dbReference type="PANTHER" id="PTHR13211:SF0">
    <property type="entry name" value="TELOMERASE CAJAL BODY PROTEIN 1"/>
    <property type="match status" value="1"/>
</dbReference>
<dbReference type="InterPro" id="IPR036322">
    <property type="entry name" value="WD40_repeat_dom_sf"/>
</dbReference>
<dbReference type="InterPro" id="IPR051150">
    <property type="entry name" value="SWT21/TCAB1_mRNA_Telomere"/>
</dbReference>
<dbReference type="Gene3D" id="2.130.10.10">
    <property type="entry name" value="YVTN repeat-like/Quinoprotein amine dehydrogenase"/>
    <property type="match status" value="1"/>
</dbReference>
<reference evidence="1 2" key="1">
    <citation type="submission" date="2016-07" db="EMBL/GenBank/DDBJ databases">
        <title>Pervasive Adenine N6-methylation of Active Genes in Fungi.</title>
        <authorList>
            <consortium name="DOE Joint Genome Institute"/>
            <person name="Mondo S.J."/>
            <person name="Dannebaum R.O."/>
            <person name="Kuo R.C."/>
            <person name="Labutti K."/>
            <person name="Haridas S."/>
            <person name="Kuo A."/>
            <person name="Salamov A."/>
            <person name="Ahrendt S.R."/>
            <person name="Lipzen A."/>
            <person name="Sullivan W."/>
            <person name="Andreopoulos W.B."/>
            <person name="Clum A."/>
            <person name="Lindquist E."/>
            <person name="Daum C."/>
            <person name="Ramamoorthy G.K."/>
            <person name="Gryganskyi A."/>
            <person name="Culley D."/>
            <person name="Magnuson J.K."/>
            <person name="James T.Y."/>
            <person name="O'Malley M.A."/>
            <person name="Stajich J.E."/>
            <person name="Spatafora J.W."/>
            <person name="Visel A."/>
            <person name="Grigoriev I.V."/>
        </authorList>
    </citation>
    <scope>NUCLEOTIDE SEQUENCE [LARGE SCALE GENOMIC DNA]</scope>
    <source>
        <strain evidence="1 2">ATCC 12442</strain>
    </source>
</reference>
<dbReference type="InterPro" id="IPR015943">
    <property type="entry name" value="WD40/YVTN_repeat-like_dom_sf"/>
</dbReference>
<keyword evidence="2" id="KW-1185">Reference proteome</keyword>
<dbReference type="AlphaFoldDB" id="A0A1Y1VRK6"/>
<dbReference type="STRING" id="61395.A0A1Y1VRK6"/>
<protein>
    <submittedName>
        <fullName evidence="1">WD40 repeat-like protein</fullName>
    </submittedName>
</protein>
<dbReference type="EMBL" id="MCFD01000152">
    <property type="protein sequence ID" value="ORX63813.1"/>
    <property type="molecule type" value="Genomic_DNA"/>
</dbReference>
<evidence type="ECO:0000313" key="2">
    <source>
        <dbReference type="Proteomes" id="UP000193922"/>
    </source>
</evidence>